<dbReference type="GO" id="GO:0046103">
    <property type="term" value="P:inosine biosynthetic process"/>
    <property type="evidence" value="ECO:0007669"/>
    <property type="project" value="TreeGrafter"/>
</dbReference>
<dbReference type="InterPro" id="IPR006330">
    <property type="entry name" value="Ado/ade_deaminase"/>
</dbReference>
<dbReference type="SUPFAM" id="SSF51556">
    <property type="entry name" value="Metallo-dependent hydrolases"/>
    <property type="match status" value="1"/>
</dbReference>
<dbReference type="Proteomes" id="UP001320420">
    <property type="component" value="Unassembled WGS sequence"/>
</dbReference>
<gene>
    <name evidence="1" type="ORF">SLS62_009994</name>
</gene>
<dbReference type="Gene3D" id="3.20.20.140">
    <property type="entry name" value="Metal-dependent hydrolases"/>
    <property type="match status" value="1"/>
</dbReference>
<evidence type="ECO:0008006" key="3">
    <source>
        <dbReference type="Google" id="ProtNLM"/>
    </source>
</evidence>
<dbReference type="GO" id="GO:0006154">
    <property type="term" value="P:adenosine catabolic process"/>
    <property type="evidence" value="ECO:0007669"/>
    <property type="project" value="TreeGrafter"/>
</dbReference>
<dbReference type="PANTHER" id="PTHR11409">
    <property type="entry name" value="ADENOSINE DEAMINASE"/>
    <property type="match status" value="1"/>
</dbReference>
<comment type="caution">
    <text evidence="1">The sequence shown here is derived from an EMBL/GenBank/DDBJ whole genome shotgun (WGS) entry which is preliminary data.</text>
</comment>
<proteinExistence type="predicted"/>
<dbReference type="PANTHER" id="PTHR11409:SF37">
    <property type="entry name" value="ADENOSINE DEAMINASE DOMAIN-CONTAINING PROTEIN"/>
    <property type="match status" value="1"/>
</dbReference>
<reference evidence="1 2" key="1">
    <citation type="submission" date="2024-02" db="EMBL/GenBank/DDBJ databases">
        <title>De novo assembly and annotation of 12 fungi associated with fruit tree decline syndrome in Ontario, Canada.</title>
        <authorList>
            <person name="Sulman M."/>
            <person name="Ellouze W."/>
            <person name="Ilyukhin E."/>
        </authorList>
    </citation>
    <scope>NUCLEOTIDE SEQUENCE [LARGE SCALE GENOMIC DNA]</scope>
    <source>
        <strain evidence="1 2">M11/M66-122</strain>
    </source>
</reference>
<evidence type="ECO:0000313" key="2">
    <source>
        <dbReference type="Proteomes" id="UP001320420"/>
    </source>
</evidence>
<dbReference type="AlphaFoldDB" id="A0AAN9UBN4"/>
<accession>A0AAN9UBN4</accession>
<name>A0AAN9UBN4_9PEZI</name>
<dbReference type="EMBL" id="JAKJXP020000114">
    <property type="protein sequence ID" value="KAK7744832.1"/>
    <property type="molecule type" value="Genomic_DNA"/>
</dbReference>
<evidence type="ECO:0000313" key="1">
    <source>
        <dbReference type="EMBL" id="KAK7744832.1"/>
    </source>
</evidence>
<dbReference type="InterPro" id="IPR032466">
    <property type="entry name" value="Metal_Hydrolase"/>
</dbReference>
<keyword evidence="2" id="KW-1185">Reference proteome</keyword>
<dbReference type="GO" id="GO:0004000">
    <property type="term" value="F:adenosine deaminase activity"/>
    <property type="evidence" value="ECO:0007669"/>
    <property type="project" value="TreeGrafter"/>
</dbReference>
<protein>
    <recommendedName>
        <fullName evidence="3">Adenosine deaminase</fullName>
    </recommendedName>
</protein>
<sequence length="522" mass="58926">MTYGALGALDPEWLAGLRFGAMRAEPLEHLYRHCDPGSPYEELGKANKRLLEIKGAGGAGPIGTFYRARAAFHDDEKLQRFLRLVPKGNFAHLHFNAYLPTDRIADVYSRALEDPVFAAADTTDFQALLRTARQPYGDLMDFPGGDLGSRADEAWPAFQGLTPRFKVPFMYERFWRDYLKAMFRDWDSHRVLHGELRHVFMQEQIIDLDGRAIDDVDEAHKRMLDIVRDEVAEAKKTYRGRVVGAKVIYCIPRMFQEKQKGANKDGRWSAEWHVTQYLKLAKWEEENRKDNKVLVAFDVVGREDKETDPNGTPMRSTADFAEELERLLRTATEQGLPANLALHAGEALDMGEGTMQRRNLEVLADLAKKYPKSRMRGAHLVGLEHDHDGIREPVISGDNNNTNTRDIMEDFKKNNVAAELCPISNEALGTSAGPRDAARRYTDKIMVSLCTGVSGDNPTYFGSTPTLELAYILFGSDKVDLYRLVALAHMSINSSYMTDEERHAAFKVVHQQIGELVEASIS</sequence>
<organism evidence="1 2">
    <name type="scientific">Diatrype stigma</name>
    <dbReference type="NCBI Taxonomy" id="117547"/>
    <lineage>
        <taxon>Eukaryota</taxon>
        <taxon>Fungi</taxon>
        <taxon>Dikarya</taxon>
        <taxon>Ascomycota</taxon>
        <taxon>Pezizomycotina</taxon>
        <taxon>Sordariomycetes</taxon>
        <taxon>Xylariomycetidae</taxon>
        <taxon>Xylariales</taxon>
        <taxon>Diatrypaceae</taxon>
        <taxon>Diatrype</taxon>
    </lineage>
</organism>